<evidence type="ECO:0000256" key="4">
    <source>
        <dbReference type="ARBA" id="ARBA00022840"/>
    </source>
</evidence>
<proteinExistence type="inferred from homology"/>
<evidence type="ECO:0000256" key="3">
    <source>
        <dbReference type="ARBA" id="ARBA00022741"/>
    </source>
</evidence>
<evidence type="ECO:0000259" key="6">
    <source>
        <dbReference type="PROSITE" id="PS50893"/>
    </source>
</evidence>
<feature type="domain" description="ABC transporter" evidence="6">
    <location>
        <begin position="5"/>
        <end position="245"/>
    </location>
</feature>
<dbReference type="RefSeq" id="WP_135025907.1">
    <property type="nucleotide sequence ID" value="NZ_JBFUWK010000004.1"/>
</dbReference>
<keyword evidence="3" id="KW-0547">Nucleotide-binding</keyword>
<name>A0A7Z8CZ33_CARDV</name>
<keyword evidence="5" id="KW-0029">Amino-acid transport</keyword>
<dbReference type="InterPro" id="IPR003439">
    <property type="entry name" value="ABC_transporter-like_ATP-bd"/>
</dbReference>
<dbReference type="InterPro" id="IPR027417">
    <property type="entry name" value="P-loop_NTPase"/>
</dbReference>
<dbReference type="Gene3D" id="3.40.50.300">
    <property type="entry name" value="P-loop containing nucleotide triphosphate hydrolases"/>
    <property type="match status" value="1"/>
</dbReference>
<reference evidence="7 8" key="1">
    <citation type="journal article" date="2018" name="Int. J. Food Microbiol.">
        <title>Growth of Carnobacterium spp. isolated from chilled vacuum-packaged meat under relevant acidic conditions.</title>
        <authorList>
            <person name="Zhang P."/>
            <person name="Badoni M."/>
            <person name="Ganzle M."/>
            <person name="Yang X."/>
        </authorList>
    </citation>
    <scope>NUCLEOTIDE SEQUENCE [LARGE SCALE GENOMIC DNA]</scope>
    <source>
        <strain evidence="7 8">B2</strain>
    </source>
</reference>
<dbReference type="SMART" id="SM00382">
    <property type="entry name" value="AAA"/>
    <property type="match status" value="1"/>
</dbReference>
<dbReference type="GO" id="GO:0016887">
    <property type="term" value="F:ATP hydrolysis activity"/>
    <property type="evidence" value="ECO:0007669"/>
    <property type="project" value="InterPro"/>
</dbReference>
<dbReference type="Proteomes" id="UP000297938">
    <property type="component" value="Unassembled WGS sequence"/>
</dbReference>
<dbReference type="GO" id="GO:0006865">
    <property type="term" value="P:amino acid transport"/>
    <property type="evidence" value="ECO:0007669"/>
    <property type="project" value="UniProtKB-KW"/>
</dbReference>
<dbReference type="InterPro" id="IPR017911">
    <property type="entry name" value="MacB-like_ATP-bd"/>
</dbReference>
<dbReference type="CDD" id="cd03255">
    <property type="entry name" value="ABC_MJ0796_LolCDE_FtsE"/>
    <property type="match status" value="1"/>
</dbReference>
<organism evidence="7 8">
    <name type="scientific">Carnobacterium divergens</name>
    <name type="common">Lactobacillus divergens</name>
    <dbReference type="NCBI Taxonomy" id="2748"/>
    <lineage>
        <taxon>Bacteria</taxon>
        <taxon>Bacillati</taxon>
        <taxon>Bacillota</taxon>
        <taxon>Bacilli</taxon>
        <taxon>Lactobacillales</taxon>
        <taxon>Carnobacteriaceae</taxon>
        <taxon>Carnobacterium</taxon>
    </lineage>
</organism>
<dbReference type="GO" id="GO:0098796">
    <property type="term" value="C:membrane protein complex"/>
    <property type="evidence" value="ECO:0007669"/>
    <property type="project" value="UniProtKB-ARBA"/>
</dbReference>
<dbReference type="PANTHER" id="PTHR42798:SF7">
    <property type="entry name" value="ALPHA-D-RIBOSE 1-METHYLPHOSPHONATE 5-TRIPHOSPHATE SYNTHASE SUBUNIT PHNL"/>
    <property type="match status" value="1"/>
</dbReference>
<comment type="similarity">
    <text evidence="1">Belongs to the ABC transporter superfamily.</text>
</comment>
<dbReference type="GO" id="GO:0005524">
    <property type="term" value="F:ATP binding"/>
    <property type="evidence" value="ECO:0007669"/>
    <property type="project" value="UniProtKB-KW"/>
</dbReference>
<comment type="caution">
    <text evidence="7">The sequence shown here is derived from an EMBL/GenBank/DDBJ whole genome shotgun (WGS) entry which is preliminary data.</text>
</comment>
<accession>A0A7Z8CZ33</accession>
<dbReference type="AlphaFoldDB" id="A0A7Z8CZ33"/>
<dbReference type="InterPro" id="IPR003593">
    <property type="entry name" value="AAA+_ATPase"/>
</dbReference>
<dbReference type="FunFam" id="3.40.50.300:FF:000032">
    <property type="entry name" value="Export ABC transporter ATP-binding protein"/>
    <property type="match status" value="1"/>
</dbReference>
<evidence type="ECO:0000256" key="2">
    <source>
        <dbReference type="ARBA" id="ARBA00022448"/>
    </source>
</evidence>
<protein>
    <submittedName>
        <fullName evidence="7">Bacitracin ABC transporter ATP-binding protein</fullName>
    </submittedName>
</protein>
<gene>
    <name evidence="7" type="ORF">CKN69_05525</name>
</gene>
<dbReference type="Pfam" id="PF00005">
    <property type="entry name" value="ABC_tran"/>
    <property type="match status" value="1"/>
</dbReference>
<keyword evidence="4 7" id="KW-0067">ATP-binding</keyword>
<evidence type="ECO:0000256" key="5">
    <source>
        <dbReference type="ARBA" id="ARBA00022970"/>
    </source>
</evidence>
<dbReference type="SUPFAM" id="SSF52540">
    <property type="entry name" value="P-loop containing nucleoside triphosphate hydrolases"/>
    <property type="match status" value="1"/>
</dbReference>
<sequence length="251" mass="27613">MKKIVSVKDVTKIYGSPKQEQTKALDEISFDVFEGEFVGIMGASGSGKSTLLNILSTLDKPTSGEVKINGEDVSKLKGNKLAKFRGKQVGFIFQDFSLLENLTAFENIAVPLSLQGENSKKIINKIQDVSKLLGIGDVLEKYPSQLSGGQKQRVASARALVTNPSILLGDEPTGALDSKSAKDVLNMMEKINKESGVSILMVTHDPFSASFCNRIVFIKDGKLHKEIKKNETKRDEFYNELLTNIGRLERE</sequence>
<keyword evidence="2" id="KW-0813">Transport</keyword>
<evidence type="ECO:0000313" key="7">
    <source>
        <dbReference type="EMBL" id="TFJ27310.1"/>
    </source>
</evidence>
<dbReference type="PANTHER" id="PTHR42798">
    <property type="entry name" value="LIPOPROTEIN-RELEASING SYSTEM ATP-BINDING PROTEIN LOLD"/>
    <property type="match status" value="1"/>
</dbReference>
<dbReference type="EMBL" id="NRPP01000010">
    <property type="protein sequence ID" value="TFJ27310.1"/>
    <property type="molecule type" value="Genomic_DNA"/>
</dbReference>
<evidence type="ECO:0000313" key="8">
    <source>
        <dbReference type="Proteomes" id="UP000297938"/>
    </source>
</evidence>
<dbReference type="PROSITE" id="PS50893">
    <property type="entry name" value="ABC_TRANSPORTER_2"/>
    <property type="match status" value="1"/>
</dbReference>
<evidence type="ECO:0000256" key="1">
    <source>
        <dbReference type="ARBA" id="ARBA00005417"/>
    </source>
</evidence>
<dbReference type="GO" id="GO:0022857">
    <property type="term" value="F:transmembrane transporter activity"/>
    <property type="evidence" value="ECO:0007669"/>
    <property type="project" value="UniProtKB-ARBA"/>
</dbReference>